<dbReference type="InterPro" id="IPR029277">
    <property type="entry name" value="SVWC_dom"/>
</dbReference>
<evidence type="ECO:0000256" key="1">
    <source>
        <dbReference type="ARBA" id="ARBA00004613"/>
    </source>
</evidence>
<protein>
    <submittedName>
        <fullName evidence="5">RpsS protein</fullName>
    </submittedName>
</protein>
<gene>
    <name evidence="5" type="primary">rpsS</name>
    <name evidence="5" type="ORF">g.6118</name>
</gene>
<dbReference type="SMART" id="SM01318">
    <property type="entry name" value="SVWC"/>
    <property type="match status" value="1"/>
</dbReference>
<name>A0A0C9RM40_9HYME</name>
<evidence type="ECO:0000313" key="5">
    <source>
        <dbReference type="EMBL" id="JAG79087.1"/>
    </source>
</evidence>
<keyword evidence="3" id="KW-0732">Signal</keyword>
<dbReference type="GO" id="GO:0005576">
    <property type="term" value="C:extracellular region"/>
    <property type="evidence" value="ECO:0007669"/>
    <property type="project" value="UniProtKB-SubCell"/>
</dbReference>
<dbReference type="InterPro" id="IPR053308">
    <property type="entry name" value="Vago-like"/>
</dbReference>
<reference evidence="5" key="1">
    <citation type="submission" date="2015-01" db="EMBL/GenBank/DDBJ databases">
        <title>Transcriptome Assembly of Fopius arisanus.</title>
        <authorList>
            <person name="Geib S."/>
        </authorList>
    </citation>
    <scope>NUCLEOTIDE SEQUENCE</scope>
</reference>
<dbReference type="AlphaFoldDB" id="A0A0C9RM40"/>
<evidence type="ECO:0000256" key="2">
    <source>
        <dbReference type="ARBA" id="ARBA00022525"/>
    </source>
</evidence>
<dbReference type="PANTHER" id="PTHR39957:SF1">
    <property type="entry name" value="AT09846P1-RELATED"/>
    <property type="match status" value="1"/>
</dbReference>
<evidence type="ECO:0000259" key="4">
    <source>
        <dbReference type="SMART" id="SM01318"/>
    </source>
</evidence>
<dbReference type="Pfam" id="PF15430">
    <property type="entry name" value="SVWC"/>
    <property type="match status" value="1"/>
</dbReference>
<keyword evidence="2" id="KW-0964">Secreted</keyword>
<feature type="non-terminal residue" evidence="5">
    <location>
        <position position="1"/>
    </location>
</feature>
<accession>A0A0C9RM40</accession>
<organism evidence="5">
    <name type="scientific">Fopius arisanus</name>
    <dbReference type="NCBI Taxonomy" id="64838"/>
    <lineage>
        <taxon>Eukaryota</taxon>
        <taxon>Metazoa</taxon>
        <taxon>Ecdysozoa</taxon>
        <taxon>Arthropoda</taxon>
        <taxon>Hexapoda</taxon>
        <taxon>Insecta</taxon>
        <taxon>Pterygota</taxon>
        <taxon>Neoptera</taxon>
        <taxon>Endopterygota</taxon>
        <taxon>Hymenoptera</taxon>
        <taxon>Apocrita</taxon>
        <taxon>Ichneumonoidea</taxon>
        <taxon>Braconidae</taxon>
        <taxon>Opiinae</taxon>
        <taxon>Fopius</taxon>
    </lineage>
</organism>
<dbReference type="PANTHER" id="PTHR39957">
    <property type="entry name" value="AT09846P1-RELATED"/>
    <property type="match status" value="1"/>
</dbReference>
<proteinExistence type="predicted"/>
<sequence>VCYNKRHLKPAYKMSRGSLWSDTLHCCCHKLLLLLCAASVLGATLAGPSYRSYGHCTDAETGRELFIGESFTRPGQCIRVQCLGTLQLWEDGCEVPKLEGNCNPVPPGNEFLNYPYCCPLFVCRKIAVSEKDRREEIRTYNQYGTMIKQDIQQIFSVGPVKGNVPGAGVITQFEI</sequence>
<feature type="domain" description="Single" evidence="4">
    <location>
        <begin position="56"/>
        <end position="123"/>
    </location>
</feature>
<feature type="chain" id="PRO_5002202223" evidence="3">
    <location>
        <begin position="43"/>
        <end position="175"/>
    </location>
</feature>
<evidence type="ECO:0000256" key="3">
    <source>
        <dbReference type="SAM" id="SignalP"/>
    </source>
</evidence>
<dbReference type="EMBL" id="GBYB01009320">
    <property type="protein sequence ID" value="JAG79087.1"/>
    <property type="molecule type" value="Transcribed_RNA"/>
</dbReference>
<comment type="subcellular location">
    <subcellularLocation>
        <location evidence="1">Secreted</location>
    </subcellularLocation>
</comment>
<feature type="signal peptide" evidence="3">
    <location>
        <begin position="1"/>
        <end position="42"/>
    </location>
</feature>